<dbReference type="GO" id="GO:0005886">
    <property type="term" value="C:plasma membrane"/>
    <property type="evidence" value="ECO:0007669"/>
    <property type="project" value="UniProtKB-SubCell"/>
</dbReference>
<keyword evidence="7" id="KW-0472">Membrane</keyword>
<dbReference type="PRINTS" id="PR00120">
    <property type="entry name" value="HATPASE"/>
</dbReference>
<evidence type="ECO:0000256" key="5">
    <source>
        <dbReference type="ARBA" id="ARBA00022967"/>
    </source>
</evidence>
<dbReference type="InterPro" id="IPR036412">
    <property type="entry name" value="HAD-like_sf"/>
</dbReference>
<dbReference type="NCBIfam" id="TIGR01525">
    <property type="entry name" value="ATPase-IB_hvy"/>
    <property type="match status" value="1"/>
</dbReference>
<evidence type="ECO:0000256" key="8">
    <source>
        <dbReference type="ARBA" id="ARBA00039103"/>
    </source>
</evidence>
<dbReference type="GO" id="GO:0005524">
    <property type="term" value="F:ATP binding"/>
    <property type="evidence" value="ECO:0007669"/>
    <property type="project" value="UniProtKB-UniRule"/>
</dbReference>
<dbReference type="PANTHER" id="PTHR48085:SF5">
    <property type="entry name" value="CADMIUM_ZINC-TRANSPORTING ATPASE HMA4-RELATED"/>
    <property type="match status" value="1"/>
</dbReference>
<dbReference type="Pfam" id="PF00702">
    <property type="entry name" value="Hydrolase"/>
    <property type="match status" value="1"/>
</dbReference>
<dbReference type="AlphaFoldDB" id="A0A395W7Y2"/>
<keyword evidence="4" id="KW-0812">Transmembrane</keyword>
<keyword evidence="10" id="KW-0067">ATP-binding</keyword>
<evidence type="ECO:0000256" key="1">
    <source>
        <dbReference type="ARBA" id="ARBA00004141"/>
    </source>
</evidence>
<dbReference type="EMBL" id="QRYQ01000005">
    <property type="protein sequence ID" value="RGU92621.1"/>
    <property type="molecule type" value="Genomic_DNA"/>
</dbReference>
<comment type="catalytic activity">
    <reaction evidence="9">
        <text>Cd(2+)(in) + ATP + H2O = Cd(2+)(out) + ADP + phosphate + H(+)</text>
        <dbReference type="Rhea" id="RHEA:12132"/>
        <dbReference type="ChEBI" id="CHEBI:15377"/>
        <dbReference type="ChEBI" id="CHEBI:15378"/>
        <dbReference type="ChEBI" id="CHEBI:30616"/>
        <dbReference type="ChEBI" id="CHEBI:43474"/>
        <dbReference type="ChEBI" id="CHEBI:48775"/>
        <dbReference type="ChEBI" id="CHEBI:456216"/>
        <dbReference type="EC" id="7.2.2.21"/>
    </reaction>
</comment>
<dbReference type="SFLD" id="SFLDG00002">
    <property type="entry name" value="C1.7:_P-type_atpase_like"/>
    <property type="match status" value="1"/>
</dbReference>
<dbReference type="InterPro" id="IPR023214">
    <property type="entry name" value="HAD_sf"/>
</dbReference>
<reference evidence="12 13" key="1">
    <citation type="submission" date="2018-08" db="EMBL/GenBank/DDBJ databases">
        <title>A genome reference for cultivated species of the human gut microbiota.</title>
        <authorList>
            <person name="Zou Y."/>
            <person name="Xue W."/>
            <person name="Luo G."/>
        </authorList>
    </citation>
    <scope>NUCLEOTIDE SEQUENCE [LARGE SCALE GENOMIC DNA]</scope>
    <source>
        <strain evidence="12 13">AF15-20</strain>
    </source>
</reference>
<dbReference type="InterPro" id="IPR027256">
    <property type="entry name" value="P-typ_ATPase_IB"/>
</dbReference>
<dbReference type="PROSITE" id="PS01229">
    <property type="entry name" value="COF_2"/>
    <property type="match status" value="1"/>
</dbReference>
<dbReference type="InterPro" id="IPR018303">
    <property type="entry name" value="ATPase_P-typ_P_site"/>
</dbReference>
<evidence type="ECO:0000313" key="12">
    <source>
        <dbReference type="EMBL" id="RGU92621.1"/>
    </source>
</evidence>
<organism evidence="12 13">
    <name type="scientific">Holdemanella biformis</name>
    <dbReference type="NCBI Taxonomy" id="1735"/>
    <lineage>
        <taxon>Bacteria</taxon>
        <taxon>Bacillati</taxon>
        <taxon>Bacillota</taxon>
        <taxon>Erysipelotrichia</taxon>
        <taxon>Erysipelotrichales</taxon>
        <taxon>Erysipelotrichaceae</taxon>
        <taxon>Holdemanella</taxon>
    </lineage>
</organism>
<comment type="subcellular location">
    <subcellularLocation>
        <location evidence="10">Cell membrane</location>
    </subcellularLocation>
    <subcellularLocation>
        <location evidence="1">Membrane</location>
        <topology evidence="1">Multi-pass membrane protein</topology>
    </subcellularLocation>
</comment>
<dbReference type="Gene3D" id="2.70.150.10">
    <property type="entry name" value="Calcium-transporting ATPase, cytoplasmic transduction domain A"/>
    <property type="match status" value="1"/>
</dbReference>
<dbReference type="Pfam" id="PF00122">
    <property type="entry name" value="E1-E2_ATPase"/>
    <property type="match status" value="1"/>
</dbReference>
<dbReference type="Pfam" id="PF19991">
    <property type="entry name" value="HMA_2"/>
    <property type="match status" value="1"/>
</dbReference>
<keyword evidence="6" id="KW-1133">Transmembrane helix</keyword>
<evidence type="ECO:0000256" key="6">
    <source>
        <dbReference type="ARBA" id="ARBA00022989"/>
    </source>
</evidence>
<name>A0A395W7Y2_9FIRM</name>
<dbReference type="InterPro" id="IPR023299">
    <property type="entry name" value="ATPase_P-typ_cyto_dom_N"/>
</dbReference>
<dbReference type="SUPFAM" id="SSF81653">
    <property type="entry name" value="Calcium ATPase, transduction domain A"/>
    <property type="match status" value="1"/>
</dbReference>
<accession>A0A395W7Y2</accession>
<dbReference type="PROSITE" id="PS00154">
    <property type="entry name" value="ATPASE_E1_E2"/>
    <property type="match status" value="1"/>
</dbReference>
<sequence length="700" mass="77024">MSGFTIAHDIPGRMRIRYGKNKFSSVQGEVLKKDLYAWPMIESVEVNNVTGSVLMLYDKAQKGLLLNKLKDLDIKYLQNADTSSIVVHSQSPEAIAMNREYMNRFFKIIGKRYFIKWFLPMGLGNAITIYKSIHFIKEGLASLFQCKINVPLLDATSIGVSLIQKNYTIAGNIMMLLNISDLLEDYTRKKTKLELSNSLSIQFDKVWILEDGVEQEIAMSKLQKGDVVISQMGSMIPIDGEVVDGEAMINESSFTGEPLSKHVKKNDTVFAGTLVEEGKLFIRVRNLQDESRISNIVKMIDTNESLKASIQAKAEHLADSIVPFSFLGFFGVLALTRNVTRATSVLMVDYSCAIRLSTSIAVISAMLEASKRNVLVKGGKYLEAIKDADVIVFDKTGTLTNANPTVKKVVPLNGYTRDEVLRIAACLEEHFPHSVANAIVNQAKKEGLIHEEEHAKVEYIIAHGIATSLYGKRAIIGSDHFIFEDEGIPKTEELNETIGSLESEGAGSLIYLAIDNQVAGIISIYDPLKVEAKQAIHNLKTLGMTKVVMLTGDCDSAAKAVAHELDLDDYRASVLPEDKAAYIQMLKDQGHTVIMVGDGINDTPALSTADVSISMQDSSDLARELADITLVSSNLNELVILKRLAMHLFDRIHANYRFIVAFNSSLIGLGALGLMSPNTTSLLHNGSTFAIAASSTRNYL</sequence>
<comment type="similarity">
    <text evidence="2 10">Belongs to the cation transport ATPase (P-type) (TC 3.A.3) family. Type IB subfamily.</text>
</comment>
<evidence type="ECO:0000256" key="7">
    <source>
        <dbReference type="ARBA" id="ARBA00023136"/>
    </source>
</evidence>
<protein>
    <recommendedName>
        <fullName evidence="8">Cd(2+)-exporting ATPase</fullName>
        <ecNumber evidence="8">7.2.2.21</ecNumber>
    </recommendedName>
</protein>
<dbReference type="SUPFAM" id="SSF56784">
    <property type="entry name" value="HAD-like"/>
    <property type="match status" value="1"/>
</dbReference>
<evidence type="ECO:0000259" key="11">
    <source>
        <dbReference type="Pfam" id="PF00122"/>
    </source>
</evidence>
<comment type="caution">
    <text evidence="12">The sequence shown here is derived from an EMBL/GenBank/DDBJ whole genome shotgun (WGS) entry which is preliminary data.</text>
</comment>
<dbReference type="PRINTS" id="PR00119">
    <property type="entry name" value="CATATPASE"/>
</dbReference>
<evidence type="ECO:0000256" key="2">
    <source>
        <dbReference type="ARBA" id="ARBA00006024"/>
    </source>
</evidence>
<dbReference type="RefSeq" id="WP_118324879.1">
    <property type="nucleotide sequence ID" value="NZ_CATXNH010000080.1"/>
</dbReference>
<dbReference type="EC" id="7.2.2.21" evidence="8"/>
<dbReference type="GO" id="GO:0016887">
    <property type="term" value="F:ATP hydrolysis activity"/>
    <property type="evidence" value="ECO:0007669"/>
    <property type="project" value="InterPro"/>
</dbReference>
<gene>
    <name evidence="12" type="ORF">DWW32_04180</name>
</gene>
<keyword evidence="3" id="KW-0104">Cadmium</keyword>
<evidence type="ECO:0000256" key="10">
    <source>
        <dbReference type="RuleBase" id="RU362081"/>
    </source>
</evidence>
<dbReference type="Gene3D" id="3.40.1110.10">
    <property type="entry name" value="Calcium-transporting ATPase, cytoplasmic domain N"/>
    <property type="match status" value="1"/>
</dbReference>
<keyword evidence="5" id="KW-1278">Translocase</keyword>
<dbReference type="PANTHER" id="PTHR48085">
    <property type="entry name" value="CADMIUM/ZINC-TRANSPORTING ATPASE HMA2-RELATED"/>
    <property type="match status" value="1"/>
</dbReference>
<keyword evidence="10" id="KW-1003">Cell membrane</keyword>
<dbReference type="GeneID" id="66579551"/>
<dbReference type="InterPro" id="IPR059000">
    <property type="entry name" value="ATPase_P-type_domA"/>
</dbReference>
<dbReference type="InterPro" id="IPR008250">
    <property type="entry name" value="ATPase_P-typ_transduc_dom_A_sf"/>
</dbReference>
<dbReference type="SFLD" id="SFLDS00003">
    <property type="entry name" value="Haloacid_Dehalogenase"/>
    <property type="match status" value="1"/>
</dbReference>
<proteinExistence type="inferred from homology"/>
<dbReference type="SFLD" id="SFLDF00027">
    <property type="entry name" value="p-type_atpase"/>
    <property type="match status" value="1"/>
</dbReference>
<dbReference type="InterPro" id="IPR044492">
    <property type="entry name" value="P_typ_ATPase_HD_dom"/>
</dbReference>
<feature type="domain" description="P-type ATPase A" evidence="11">
    <location>
        <begin position="202"/>
        <end position="300"/>
    </location>
</feature>
<dbReference type="InterPro" id="IPR001757">
    <property type="entry name" value="P_typ_ATPase"/>
</dbReference>
<dbReference type="NCBIfam" id="TIGR01494">
    <property type="entry name" value="ATPase_P-type"/>
    <property type="match status" value="1"/>
</dbReference>
<evidence type="ECO:0000256" key="3">
    <source>
        <dbReference type="ARBA" id="ARBA00022539"/>
    </source>
</evidence>
<keyword evidence="10" id="KW-0547">Nucleotide-binding</keyword>
<evidence type="ECO:0000256" key="4">
    <source>
        <dbReference type="ARBA" id="ARBA00022692"/>
    </source>
</evidence>
<dbReference type="Proteomes" id="UP000265489">
    <property type="component" value="Unassembled WGS sequence"/>
</dbReference>
<dbReference type="InterPro" id="IPR051014">
    <property type="entry name" value="Cation_Transport_ATPase_IB"/>
</dbReference>
<evidence type="ECO:0000256" key="9">
    <source>
        <dbReference type="ARBA" id="ARBA00049338"/>
    </source>
</evidence>
<dbReference type="Gene3D" id="3.40.50.1000">
    <property type="entry name" value="HAD superfamily/HAD-like"/>
    <property type="match status" value="1"/>
</dbReference>
<dbReference type="GO" id="GO:0046872">
    <property type="term" value="F:metal ion binding"/>
    <property type="evidence" value="ECO:0007669"/>
    <property type="project" value="UniProtKB-KW"/>
</dbReference>
<keyword evidence="10" id="KW-0479">Metal-binding</keyword>
<evidence type="ECO:0000313" key="13">
    <source>
        <dbReference type="Proteomes" id="UP000265489"/>
    </source>
</evidence>
<dbReference type="GO" id="GO:0008551">
    <property type="term" value="F:P-type cadmium transporter activity"/>
    <property type="evidence" value="ECO:0007669"/>
    <property type="project" value="UniProtKB-EC"/>
</dbReference>